<evidence type="ECO:0000313" key="7">
    <source>
        <dbReference type="EMBL" id="PKY00121.1"/>
    </source>
</evidence>
<comment type="subcellular location">
    <subcellularLocation>
        <location evidence="1">Membrane</location>
        <topology evidence="1">Multi-pass membrane protein</topology>
    </subcellularLocation>
</comment>
<feature type="transmembrane region" description="Helical" evidence="5">
    <location>
        <begin position="141"/>
        <end position="162"/>
    </location>
</feature>
<dbReference type="InterPro" id="IPR036259">
    <property type="entry name" value="MFS_trans_sf"/>
</dbReference>
<dbReference type="PANTHER" id="PTHR23502">
    <property type="entry name" value="MAJOR FACILITATOR SUPERFAMILY"/>
    <property type="match status" value="1"/>
</dbReference>
<evidence type="ECO:0000256" key="2">
    <source>
        <dbReference type="ARBA" id="ARBA00022692"/>
    </source>
</evidence>
<feature type="domain" description="Major facilitator superfamily (MFS) profile" evidence="6">
    <location>
        <begin position="49"/>
        <end position="477"/>
    </location>
</feature>
<feature type="transmembrane region" description="Helical" evidence="5">
    <location>
        <begin position="381"/>
        <end position="401"/>
    </location>
</feature>
<evidence type="ECO:0000256" key="3">
    <source>
        <dbReference type="ARBA" id="ARBA00022989"/>
    </source>
</evidence>
<name>A0A2I1CR62_ASPC2</name>
<evidence type="ECO:0000259" key="6">
    <source>
        <dbReference type="PROSITE" id="PS50850"/>
    </source>
</evidence>
<feature type="transmembrane region" description="Helical" evidence="5">
    <location>
        <begin position="174"/>
        <end position="197"/>
    </location>
</feature>
<dbReference type="RefSeq" id="XP_024688715.1">
    <property type="nucleotide sequence ID" value="XM_024833939.1"/>
</dbReference>
<feature type="transmembrane region" description="Helical" evidence="5">
    <location>
        <begin position="413"/>
        <end position="439"/>
    </location>
</feature>
<dbReference type="AlphaFoldDB" id="A0A2I1CR62"/>
<dbReference type="GO" id="GO:0022857">
    <property type="term" value="F:transmembrane transporter activity"/>
    <property type="evidence" value="ECO:0007669"/>
    <property type="project" value="InterPro"/>
</dbReference>
<dbReference type="GeneID" id="36541463"/>
<feature type="transmembrane region" description="Helical" evidence="5">
    <location>
        <begin position="354"/>
        <end position="375"/>
    </location>
</feature>
<comment type="caution">
    <text evidence="7">The sequence shown here is derived from an EMBL/GenBank/DDBJ whole genome shotgun (WGS) entry which is preliminary data.</text>
</comment>
<evidence type="ECO:0000256" key="4">
    <source>
        <dbReference type="ARBA" id="ARBA00023136"/>
    </source>
</evidence>
<dbReference type="InterPro" id="IPR011701">
    <property type="entry name" value="MFS"/>
</dbReference>
<dbReference type="OrthoDB" id="5410178at2759"/>
<organism evidence="7 8">
    <name type="scientific">Aspergillus campestris (strain IBT 28561)</name>
    <dbReference type="NCBI Taxonomy" id="1392248"/>
    <lineage>
        <taxon>Eukaryota</taxon>
        <taxon>Fungi</taxon>
        <taxon>Dikarya</taxon>
        <taxon>Ascomycota</taxon>
        <taxon>Pezizomycotina</taxon>
        <taxon>Eurotiomycetes</taxon>
        <taxon>Eurotiomycetidae</taxon>
        <taxon>Eurotiales</taxon>
        <taxon>Aspergillaceae</taxon>
        <taxon>Aspergillus</taxon>
        <taxon>Aspergillus subgen. Circumdati</taxon>
    </lineage>
</organism>
<evidence type="ECO:0000313" key="8">
    <source>
        <dbReference type="Proteomes" id="UP000234254"/>
    </source>
</evidence>
<dbReference type="PANTHER" id="PTHR23502:SF157">
    <property type="entry name" value="MAJOR FACILITATOR SUPERFAMILY (MFS) PROFILE DOMAIN-CONTAINING PROTEIN-RELATED"/>
    <property type="match status" value="1"/>
</dbReference>
<gene>
    <name evidence="7" type="ORF">P168DRAFT_244681</name>
</gene>
<keyword evidence="2 5" id="KW-0812">Transmembrane</keyword>
<feature type="transmembrane region" description="Helical" evidence="5">
    <location>
        <begin position="203"/>
        <end position="222"/>
    </location>
</feature>
<dbReference type="GO" id="GO:0016020">
    <property type="term" value="C:membrane"/>
    <property type="evidence" value="ECO:0007669"/>
    <property type="project" value="UniProtKB-SubCell"/>
</dbReference>
<feature type="transmembrane region" description="Helical" evidence="5">
    <location>
        <begin position="115"/>
        <end position="135"/>
    </location>
</feature>
<keyword evidence="8" id="KW-1185">Reference proteome</keyword>
<feature type="transmembrane region" description="Helical" evidence="5">
    <location>
        <begin position="315"/>
        <end position="333"/>
    </location>
</feature>
<evidence type="ECO:0000256" key="5">
    <source>
        <dbReference type="SAM" id="Phobius"/>
    </source>
</evidence>
<dbReference type="Proteomes" id="UP000234254">
    <property type="component" value="Unassembled WGS sequence"/>
</dbReference>
<keyword evidence="3 5" id="KW-1133">Transmembrane helix</keyword>
<accession>A0A2I1CR62</accession>
<dbReference type="PROSITE" id="PS50850">
    <property type="entry name" value="MFS"/>
    <property type="match status" value="1"/>
</dbReference>
<sequence length="494" mass="54223">MEHTPSPTVSVNLAEFGLEKTEDGQHVQWASGSALHPWHWSGARKCYDMTLILLLEAFTTAISTSGATAARASQHGTDLSMTVLIFAYMSSYQLGQGVGIIVFPPYSEAFGRKKLYIASSLLYAVFCVIVGVGNSHVASGIARFMTGVLSAIPSVVITGSIADMFKARTRVWMVFLYIVATGTGLGLGPVYSAYVAAEYGWEWVFYIAAMVTALLAVMMLCIRESRPSLLLRQHAERLQRKTGQDFKPFIPDHVPDLKTFARISLFRPAQLLFSEPVMFTLSVISGVANGLFYLFVDTVPDIYRKMGFSEQSSSLPLLTIVIALVGNLLIRCYDHRTTAIAEKRTHNLPPEHKLFGMWFAAPGLAIGLWIFAWTIPPDVPAVHWAVSSFALCLVGFGLNEFSTVLSSYVTDVYLNHAASANAALSFLRVTFGAFFPLFAPRMFDDLGANKAVSVLAIFSTFICLVPPVFHCYGRQLREKSKFSQYSTAAVSDSS</sequence>
<keyword evidence="4 5" id="KW-0472">Membrane</keyword>
<dbReference type="VEuPathDB" id="FungiDB:P168DRAFT_244681"/>
<feature type="transmembrane region" description="Helical" evidence="5">
    <location>
        <begin position="451"/>
        <end position="472"/>
    </location>
</feature>
<protein>
    <submittedName>
        <fullName evidence="7">MFS multidrug transporter</fullName>
    </submittedName>
</protein>
<dbReference type="Gene3D" id="1.20.1250.20">
    <property type="entry name" value="MFS general substrate transporter like domains"/>
    <property type="match status" value="1"/>
</dbReference>
<dbReference type="EMBL" id="MSFM01000016">
    <property type="protein sequence ID" value="PKY00121.1"/>
    <property type="molecule type" value="Genomic_DNA"/>
</dbReference>
<feature type="transmembrane region" description="Helical" evidence="5">
    <location>
        <begin position="277"/>
        <end position="295"/>
    </location>
</feature>
<evidence type="ECO:0000256" key="1">
    <source>
        <dbReference type="ARBA" id="ARBA00004141"/>
    </source>
</evidence>
<dbReference type="Pfam" id="PF07690">
    <property type="entry name" value="MFS_1"/>
    <property type="match status" value="1"/>
</dbReference>
<dbReference type="InterPro" id="IPR020846">
    <property type="entry name" value="MFS_dom"/>
</dbReference>
<dbReference type="SUPFAM" id="SSF103473">
    <property type="entry name" value="MFS general substrate transporter"/>
    <property type="match status" value="1"/>
</dbReference>
<proteinExistence type="predicted"/>
<feature type="transmembrane region" description="Helical" evidence="5">
    <location>
        <begin position="82"/>
        <end position="103"/>
    </location>
</feature>
<feature type="transmembrane region" description="Helical" evidence="5">
    <location>
        <begin position="51"/>
        <end position="70"/>
    </location>
</feature>
<reference evidence="7" key="1">
    <citation type="submission" date="2016-12" db="EMBL/GenBank/DDBJ databases">
        <title>The genomes of Aspergillus section Nigri reveals drivers in fungal speciation.</title>
        <authorList>
            <consortium name="DOE Joint Genome Institute"/>
            <person name="Vesth T.C."/>
            <person name="Nybo J."/>
            <person name="Theobald S."/>
            <person name="Brandl J."/>
            <person name="Frisvad J.C."/>
            <person name="Nielsen K.F."/>
            <person name="Lyhne E.K."/>
            <person name="Kogle M.E."/>
            <person name="Kuo A."/>
            <person name="Riley R."/>
            <person name="Clum A."/>
            <person name="Nolan M."/>
            <person name="Lipzen A."/>
            <person name="Salamov A."/>
            <person name="Henrissat B."/>
            <person name="Wiebenga A."/>
            <person name="De vries R.P."/>
            <person name="Grigoriev I.V."/>
            <person name="Mortensen U.H."/>
            <person name="Andersen M.R."/>
            <person name="Baker S.E."/>
        </authorList>
    </citation>
    <scope>NUCLEOTIDE SEQUENCE</scope>
    <source>
        <strain evidence="7">IBT 28561</strain>
    </source>
</reference>